<evidence type="ECO:0000256" key="1">
    <source>
        <dbReference type="SAM" id="MobiDB-lite"/>
    </source>
</evidence>
<keyword evidence="4" id="KW-1185">Reference proteome</keyword>
<dbReference type="Proteomes" id="UP001157938">
    <property type="component" value="Unassembled WGS sequence"/>
</dbReference>
<proteinExistence type="predicted"/>
<gene>
    <name evidence="3" type="ORF">PFR001_LOCUS4609</name>
</gene>
<organism evidence="3 4">
    <name type="scientific">Peronospora farinosa</name>
    <dbReference type="NCBI Taxonomy" id="134698"/>
    <lineage>
        <taxon>Eukaryota</taxon>
        <taxon>Sar</taxon>
        <taxon>Stramenopiles</taxon>
        <taxon>Oomycota</taxon>
        <taxon>Peronosporomycetes</taxon>
        <taxon>Peronosporales</taxon>
        <taxon>Peronosporaceae</taxon>
        <taxon>Peronospora</taxon>
    </lineage>
</organism>
<feature type="chain" id="PRO_5045706853" evidence="2">
    <location>
        <begin position="26"/>
        <end position="601"/>
    </location>
</feature>
<evidence type="ECO:0000256" key="2">
    <source>
        <dbReference type="SAM" id="SignalP"/>
    </source>
</evidence>
<evidence type="ECO:0000313" key="3">
    <source>
        <dbReference type="EMBL" id="CAH0489177.1"/>
    </source>
</evidence>
<name>A0ABN8C599_9STRA</name>
<comment type="caution">
    <text evidence="3">The sequence shown here is derived from an EMBL/GenBank/DDBJ whole genome shotgun (WGS) entry which is preliminary data.</text>
</comment>
<keyword evidence="2" id="KW-0732">Signal</keyword>
<dbReference type="EMBL" id="CAKLBC010001009">
    <property type="protein sequence ID" value="CAH0489177.1"/>
    <property type="molecule type" value="Genomic_DNA"/>
</dbReference>
<protein>
    <submittedName>
        <fullName evidence="3">Uncharacterized protein</fullName>
    </submittedName>
</protein>
<sequence>MLRAVRVSCTLVVIALVICSSPTVATPKSTSAGVALNTLQSSHAPAVMKRRLRRTMAMETTETFEERAFTSSIPELTNIFSNLKPASSTLTFENTQSGMWRLMRQSSDNVFKLLKLDKIDKLDKIATEGTKLFENPSFKKWVNFVYKRKSEKPEATTEAIFATLAAHYGDGANLARLLELGKLHRGDKPIADLAAALQVAQLEKWNKNEKTVEDVLEILELDKTQGNPLLDPLFVALSAYVKFKHPNDPTAASDAMLTAFRKFYKDDKAWARFLFPDTSTEPFAGLAAALQVAQLEKWNKNEKTVEDVLEILELDKTQGNPLLDPLFVTLSAYVKFKHPNDPTAATKAMLTAFRNFYTDDTAWAKILVDGTRTDSVKNIAYDLLYLQLSLWEEGEKTLFTHLGLDQIEGELFESPLFKRWAAIVDGIHLYAPNTASDVILSTLAAHFGEKAAWADILIAGKKVPDMEYFARRLEMRQIERWRDIEKKKCERDDSYNAKAKASKAESNYTAKKNANRSDLNRTAKKAAIEAIAVAEEAKKAADEAVAAIKRETLEPMVSTLRLRKKLLRNCKRCLKRSRPQEDRSKVSAPGAEPDSNFDVHG</sequence>
<feature type="region of interest" description="Disordered" evidence="1">
    <location>
        <begin position="574"/>
        <end position="601"/>
    </location>
</feature>
<accession>A0ABN8C599</accession>
<feature type="signal peptide" evidence="2">
    <location>
        <begin position="1"/>
        <end position="25"/>
    </location>
</feature>
<reference evidence="3 4" key="1">
    <citation type="submission" date="2021-11" db="EMBL/GenBank/DDBJ databases">
        <authorList>
            <person name="Islam A."/>
            <person name="Islam S."/>
            <person name="Flora M.S."/>
            <person name="Rahman M."/>
            <person name="Ziaur R.M."/>
            <person name="Epstein J.H."/>
            <person name="Hassan M."/>
            <person name="Klassen M."/>
            <person name="Woodard K."/>
            <person name="Webb A."/>
            <person name="Webby R.J."/>
            <person name="El Zowalaty M.E."/>
        </authorList>
    </citation>
    <scope>NUCLEOTIDE SEQUENCE [LARGE SCALE GENOMIC DNA]</scope>
    <source>
        <strain evidence="3">Pf1</strain>
    </source>
</reference>
<evidence type="ECO:0000313" key="4">
    <source>
        <dbReference type="Proteomes" id="UP001157938"/>
    </source>
</evidence>